<reference evidence="1" key="1">
    <citation type="submission" date="2020-04" db="EMBL/GenBank/DDBJ databases">
        <title>A chromosome-scale assembly and high-density genetic map of the yellow drum (Nibea albiflora) genome.</title>
        <authorList>
            <person name="Xu D."/>
            <person name="Zhang W."/>
            <person name="Chen R."/>
            <person name="Tan P."/>
            <person name="Wang L."/>
            <person name="Song H."/>
            <person name="Tian L."/>
            <person name="Zhu Q."/>
            <person name="Wang B."/>
        </authorList>
    </citation>
    <scope>NUCLEOTIDE SEQUENCE</scope>
    <source>
        <strain evidence="1">ZJHYS-2018</strain>
    </source>
</reference>
<sequence length="211" mass="24066">RSIVMATEVFLQQLMTNPDRLNRLAEDAKELALFHGIIMRTHETPNSSESIVVGLNRSDYLLDQRDDGTTSLKQIEINTISAGGFGTTDRLPIVHRHTLKSVGLLKESESIPDTNSITSGMTAVLAKGWELYGQPKAVILFLVEDIQISRLSHHCMEKELWNRNIPVIRRRFEEVSRRASLDDDKKLFIDGLEVALVYFRYGYMPDNYTEE</sequence>
<protein>
    <submittedName>
        <fullName evidence="1">Glutathione synthetase</fullName>
    </submittedName>
</protein>
<dbReference type="EMBL" id="CM024793">
    <property type="protein sequence ID" value="KAG8002927.1"/>
    <property type="molecule type" value="Genomic_DNA"/>
</dbReference>
<feature type="non-terminal residue" evidence="1">
    <location>
        <position position="1"/>
    </location>
</feature>
<name>A0ACB7ELC7_NIBAL</name>
<evidence type="ECO:0000313" key="1">
    <source>
        <dbReference type="EMBL" id="KAG8002927.1"/>
    </source>
</evidence>
<dbReference type="Proteomes" id="UP000805704">
    <property type="component" value="Chromosome 5"/>
</dbReference>
<comment type="caution">
    <text evidence="1">The sequence shown here is derived from an EMBL/GenBank/DDBJ whole genome shotgun (WGS) entry which is preliminary data.</text>
</comment>
<accession>A0ACB7ELC7</accession>
<gene>
    <name evidence="1" type="primary">GSS.2</name>
    <name evidence="1" type="ORF">GBF38_015538</name>
</gene>
<keyword evidence="2" id="KW-1185">Reference proteome</keyword>
<proteinExistence type="predicted"/>
<organism evidence="1 2">
    <name type="scientific">Nibea albiflora</name>
    <name type="common">Yellow drum</name>
    <name type="synonym">Corvina albiflora</name>
    <dbReference type="NCBI Taxonomy" id="240163"/>
    <lineage>
        <taxon>Eukaryota</taxon>
        <taxon>Metazoa</taxon>
        <taxon>Chordata</taxon>
        <taxon>Craniata</taxon>
        <taxon>Vertebrata</taxon>
        <taxon>Euteleostomi</taxon>
        <taxon>Actinopterygii</taxon>
        <taxon>Neopterygii</taxon>
        <taxon>Teleostei</taxon>
        <taxon>Neoteleostei</taxon>
        <taxon>Acanthomorphata</taxon>
        <taxon>Eupercaria</taxon>
        <taxon>Sciaenidae</taxon>
        <taxon>Nibea</taxon>
    </lineage>
</organism>
<evidence type="ECO:0000313" key="2">
    <source>
        <dbReference type="Proteomes" id="UP000805704"/>
    </source>
</evidence>
<feature type="non-terminal residue" evidence="1">
    <location>
        <position position="211"/>
    </location>
</feature>